<reference evidence="2" key="2">
    <citation type="journal article" date="2014" name="ISME J.">
        <title>Microbial stratification in low pH oxic and suboxic macroscopic growths along an acid mine drainage.</title>
        <authorList>
            <person name="Mendez-Garcia C."/>
            <person name="Mesa V."/>
            <person name="Sprenger R.R."/>
            <person name="Richter M."/>
            <person name="Diez M.S."/>
            <person name="Solano J."/>
            <person name="Bargiela R."/>
            <person name="Golyshina O.V."/>
            <person name="Manteca A."/>
            <person name="Ramos J.L."/>
            <person name="Gallego J.R."/>
            <person name="Llorente I."/>
            <person name="Martins Dos Santos V.A."/>
            <person name="Jensen O.N."/>
            <person name="Pelaez A.I."/>
            <person name="Sanchez J."/>
            <person name="Ferrer M."/>
        </authorList>
    </citation>
    <scope>NUCLEOTIDE SEQUENCE</scope>
</reference>
<feature type="non-terminal residue" evidence="2">
    <location>
        <position position="177"/>
    </location>
</feature>
<evidence type="ECO:0000313" key="2">
    <source>
        <dbReference type="EMBL" id="EQD65557.1"/>
    </source>
</evidence>
<dbReference type="AlphaFoldDB" id="T1B6C0"/>
<proteinExistence type="predicted"/>
<accession>T1B6C0</accession>
<dbReference type="GO" id="GO:0003677">
    <property type="term" value="F:DNA binding"/>
    <property type="evidence" value="ECO:0007669"/>
    <property type="project" value="InterPro"/>
</dbReference>
<dbReference type="Pfam" id="PF01609">
    <property type="entry name" value="DDE_Tnp_1"/>
    <property type="match status" value="1"/>
</dbReference>
<organism evidence="2">
    <name type="scientific">mine drainage metagenome</name>
    <dbReference type="NCBI Taxonomy" id="410659"/>
    <lineage>
        <taxon>unclassified sequences</taxon>
        <taxon>metagenomes</taxon>
        <taxon>ecological metagenomes</taxon>
    </lineage>
</organism>
<dbReference type="InterPro" id="IPR002559">
    <property type="entry name" value="Transposase_11"/>
</dbReference>
<dbReference type="EMBL" id="AUZY01004001">
    <property type="protein sequence ID" value="EQD65557.1"/>
    <property type="molecule type" value="Genomic_DNA"/>
</dbReference>
<feature type="domain" description="Transposase IS4-like" evidence="1">
    <location>
        <begin position="26"/>
        <end position="98"/>
    </location>
</feature>
<name>T1B6C0_9ZZZZ</name>
<protein>
    <submittedName>
        <fullName evidence="2">Transposase, IS4 family protein</fullName>
    </submittedName>
</protein>
<dbReference type="PANTHER" id="PTHR34614">
    <property type="match status" value="1"/>
</dbReference>
<feature type="non-terminal residue" evidence="2">
    <location>
        <position position="1"/>
    </location>
</feature>
<reference evidence="2" key="1">
    <citation type="submission" date="2013-08" db="EMBL/GenBank/DDBJ databases">
        <authorList>
            <person name="Mendez C."/>
            <person name="Richter M."/>
            <person name="Ferrer M."/>
            <person name="Sanchez J."/>
        </authorList>
    </citation>
    <scope>NUCLEOTIDE SEQUENCE</scope>
</reference>
<comment type="caution">
    <text evidence="2">The sequence shown here is derived from an EMBL/GenBank/DDBJ whole genome shotgun (WGS) entry which is preliminary data.</text>
</comment>
<sequence>TQCPLARIGHSRDGKKNKLQVNYGLLTARNGCPVAVSVYEGNTADASTLMPQVKKLREEFRLEHVVLVGDRGMISQKAIGELRQIEGLGWITALKSGQIRSLIEGEALQLGLFDERSLFELSHPDYPGERLMACRNPQLAKLRAHKRRALLEATSKELQKVQASVVAGRVKGKDKIG</sequence>
<dbReference type="GO" id="GO:0004803">
    <property type="term" value="F:transposase activity"/>
    <property type="evidence" value="ECO:0007669"/>
    <property type="project" value="InterPro"/>
</dbReference>
<gene>
    <name evidence="2" type="ORF">B1B_06291</name>
</gene>
<evidence type="ECO:0000259" key="1">
    <source>
        <dbReference type="Pfam" id="PF01609"/>
    </source>
</evidence>
<dbReference type="PANTHER" id="PTHR34614:SF2">
    <property type="entry name" value="TRANSPOSASE IS4-LIKE DOMAIN-CONTAINING PROTEIN"/>
    <property type="match status" value="1"/>
</dbReference>
<dbReference type="GO" id="GO:0006313">
    <property type="term" value="P:DNA transposition"/>
    <property type="evidence" value="ECO:0007669"/>
    <property type="project" value="InterPro"/>
</dbReference>